<keyword evidence="2" id="KW-1185">Reference proteome</keyword>
<dbReference type="AlphaFoldDB" id="A0A1Q3BZJ9"/>
<reference evidence="2" key="1">
    <citation type="submission" date="2016-04" db="EMBL/GenBank/DDBJ databases">
        <title>Cephalotus genome sequencing.</title>
        <authorList>
            <person name="Fukushima K."/>
            <person name="Hasebe M."/>
            <person name="Fang X."/>
        </authorList>
    </citation>
    <scope>NUCLEOTIDE SEQUENCE [LARGE SCALE GENOMIC DNA]</scope>
    <source>
        <strain evidence="2">cv. St1</strain>
    </source>
</reference>
<protein>
    <submittedName>
        <fullName evidence="1">Uncharacterized protein</fullName>
    </submittedName>
</protein>
<evidence type="ECO:0000313" key="1">
    <source>
        <dbReference type="EMBL" id="GAV73430.1"/>
    </source>
</evidence>
<dbReference type="Proteomes" id="UP000187406">
    <property type="component" value="Unassembled WGS sequence"/>
</dbReference>
<gene>
    <name evidence="1" type="ORF">CFOL_v3_16916</name>
</gene>
<proteinExistence type="predicted"/>
<evidence type="ECO:0000313" key="2">
    <source>
        <dbReference type="Proteomes" id="UP000187406"/>
    </source>
</evidence>
<dbReference type="EMBL" id="BDDD01001108">
    <property type="protein sequence ID" value="GAV73430.1"/>
    <property type="molecule type" value="Genomic_DNA"/>
</dbReference>
<dbReference type="OrthoDB" id="1696744at2759"/>
<accession>A0A1Q3BZJ9</accession>
<name>A0A1Q3BZJ9_CEPFO</name>
<feature type="non-terminal residue" evidence="1">
    <location>
        <position position="1"/>
    </location>
</feature>
<dbReference type="InParanoid" id="A0A1Q3BZJ9"/>
<organism evidence="1 2">
    <name type="scientific">Cephalotus follicularis</name>
    <name type="common">Albany pitcher plant</name>
    <dbReference type="NCBI Taxonomy" id="3775"/>
    <lineage>
        <taxon>Eukaryota</taxon>
        <taxon>Viridiplantae</taxon>
        <taxon>Streptophyta</taxon>
        <taxon>Embryophyta</taxon>
        <taxon>Tracheophyta</taxon>
        <taxon>Spermatophyta</taxon>
        <taxon>Magnoliopsida</taxon>
        <taxon>eudicotyledons</taxon>
        <taxon>Gunneridae</taxon>
        <taxon>Pentapetalae</taxon>
        <taxon>rosids</taxon>
        <taxon>fabids</taxon>
        <taxon>Oxalidales</taxon>
        <taxon>Cephalotaceae</taxon>
        <taxon>Cephalotus</taxon>
    </lineage>
</organism>
<comment type="caution">
    <text evidence="1">The sequence shown here is derived from an EMBL/GenBank/DDBJ whole genome shotgun (WGS) entry which is preliminary data.</text>
</comment>
<sequence length="107" mass="12307">ISLILLKFSGCSVPSDETQGFRYFLRVSKKTFDYVCSLVREDLVLRPPSGLINIEERLSYVATHIITTLLAVQTSDDWSEQENNYSMFLQGVVDHDMRFLDIVTSWP</sequence>